<dbReference type="EMBL" id="JBCGBO010000025">
    <property type="protein sequence ID" value="KAK9177024.1"/>
    <property type="molecule type" value="Genomic_DNA"/>
</dbReference>
<accession>A0AAP0LQ02</accession>
<proteinExistence type="predicted"/>
<comment type="caution">
    <text evidence="2">The sequence shown here is derived from an EMBL/GenBank/DDBJ whole genome shotgun (WGS) entry which is preliminary data.</text>
</comment>
<dbReference type="Proteomes" id="UP001428341">
    <property type="component" value="Unassembled WGS sequence"/>
</dbReference>
<sequence>MSCKYVAYDNVWPWGAIDGLMTTMLYIMLCILAGDEMATWWWGLTLSWQCDRCPMSLTIFAVHCGFLSSL</sequence>
<keyword evidence="1" id="KW-0812">Transmembrane</keyword>
<evidence type="ECO:0000256" key="1">
    <source>
        <dbReference type="SAM" id="Phobius"/>
    </source>
</evidence>
<reference evidence="2 3" key="1">
    <citation type="submission" date="2024-05" db="EMBL/GenBank/DDBJ databases">
        <title>Haplotype-resolved chromosome-level genome assembly of Huyou (Citrus changshanensis).</title>
        <authorList>
            <person name="Miao C."/>
            <person name="Chen W."/>
            <person name="Wu Y."/>
            <person name="Wang L."/>
            <person name="Zhao S."/>
            <person name="Grierson D."/>
            <person name="Xu C."/>
            <person name="Chen K."/>
        </authorList>
    </citation>
    <scope>NUCLEOTIDE SEQUENCE [LARGE SCALE GENOMIC DNA]</scope>
    <source>
        <strain evidence="2">01-14</strain>
        <tissue evidence="2">Leaf</tissue>
    </source>
</reference>
<keyword evidence="1" id="KW-1133">Transmembrane helix</keyword>
<gene>
    <name evidence="2" type="ORF">WN944_029043</name>
</gene>
<evidence type="ECO:0000313" key="2">
    <source>
        <dbReference type="EMBL" id="KAK9177024.1"/>
    </source>
</evidence>
<keyword evidence="3" id="KW-1185">Reference proteome</keyword>
<keyword evidence="1" id="KW-0472">Membrane</keyword>
<feature type="transmembrane region" description="Helical" evidence="1">
    <location>
        <begin position="12"/>
        <end position="34"/>
    </location>
</feature>
<dbReference type="AlphaFoldDB" id="A0AAP0LQ02"/>
<name>A0AAP0LQ02_9ROSI</name>
<organism evidence="2 3">
    <name type="scientific">Citrus x changshan-huyou</name>
    <dbReference type="NCBI Taxonomy" id="2935761"/>
    <lineage>
        <taxon>Eukaryota</taxon>
        <taxon>Viridiplantae</taxon>
        <taxon>Streptophyta</taxon>
        <taxon>Embryophyta</taxon>
        <taxon>Tracheophyta</taxon>
        <taxon>Spermatophyta</taxon>
        <taxon>Magnoliopsida</taxon>
        <taxon>eudicotyledons</taxon>
        <taxon>Gunneridae</taxon>
        <taxon>Pentapetalae</taxon>
        <taxon>rosids</taxon>
        <taxon>malvids</taxon>
        <taxon>Sapindales</taxon>
        <taxon>Rutaceae</taxon>
        <taxon>Aurantioideae</taxon>
        <taxon>Citrus</taxon>
    </lineage>
</organism>
<evidence type="ECO:0000313" key="3">
    <source>
        <dbReference type="Proteomes" id="UP001428341"/>
    </source>
</evidence>
<protein>
    <submittedName>
        <fullName evidence="2">Uncharacterized protein</fullName>
    </submittedName>
</protein>